<keyword evidence="6" id="KW-1185">Reference proteome</keyword>
<dbReference type="GO" id="GO:0005085">
    <property type="term" value="F:guanyl-nucleotide exchange factor activity"/>
    <property type="evidence" value="ECO:0007669"/>
    <property type="project" value="InterPro"/>
</dbReference>
<name>A0A7E5X1C0_TRINI</name>
<dbReference type="Gene3D" id="1.10.220.20">
    <property type="match status" value="3"/>
</dbReference>
<dbReference type="GeneID" id="113508197"/>
<dbReference type="GO" id="GO:0010256">
    <property type="term" value="P:endomembrane system organization"/>
    <property type="evidence" value="ECO:0007669"/>
    <property type="project" value="UniProtKB-ARBA"/>
</dbReference>
<evidence type="ECO:0000259" key="5">
    <source>
        <dbReference type="PROSITE" id="PS50190"/>
    </source>
</evidence>
<evidence type="ECO:0000256" key="1">
    <source>
        <dbReference type="ARBA" id="ARBA00004222"/>
    </source>
</evidence>
<evidence type="ECO:0000313" key="7">
    <source>
        <dbReference type="RefSeq" id="XP_026746955.1"/>
    </source>
</evidence>
<dbReference type="PROSITE" id="PS50190">
    <property type="entry name" value="SEC7"/>
    <property type="match status" value="3"/>
</dbReference>
<gene>
    <name evidence="7" type="primary">LOC113508197</name>
</gene>
<dbReference type="OrthoDB" id="10258608at2759"/>
<dbReference type="InterPro" id="IPR023394">
    <property type="entry name" value="Sec7_C_sf"/>
</dbReference>
<feature type="domain" description="SEC7" evidence="5">
    <location>
        <begin position="237"/>
        <end position="424"/>
    </location>
</feature>
<dbReference type="Proteomes" id="UP000322000">
    <property type="component" value="Unplaced"/>
</dbReference>
<evidence type="ECO:0000256" key="2">
    <source>
        <dbReference type="ARBA" id="ARBA00004399"/>
    </source>
</evidence>
<organism evidence="6 7">
    <name type="scientific">Trichoplusia ni</name>
    <name type="common">Cabbage looper</name>
    <dbReference type="NCBI Taxonomy" id="7111"/>
    <lineage>
        <taxon>Eukaryota</taxon>
        <taxon>Metazoa</taxon>
        <taxon>Ecdysozoa</taxon>
        <taxon>Arthropoda</taxon>
        <taxon>Hexapoda</taxon>
        <taxon>Insecta</taxon>
        <taxon>Pterygota</taxon>
        <taxon>Neoptera</taxon>
        <taxon>Endopterygota</taxon>
        <taxon>Lepidoptera</taxon>
        <taxon>Glossata</taxon>
        <taxon>Ditrysia</taxon>
        <taxon>Noctuoidea</taxon>
        <taxon>Noctuidae</taxon>
        <taxon>Plusiinae</taxon>
        <taxon>Trichoplusia</taxon>
    </lineage>
</organism>
<accession>A0A7E5X1C0</accession>
<protein>
    <submittedName>
        <fullName evidence="7">Uncharacterized protein LOC113508197</fullName>
    </submittedName>
</protein>
<evidence type="ECO:0000313" key="6">
    <source>
        <dbReference type="Proteomes" id="UP000322000"/>
    </source>
</evidence>
<keyword evidence="3" id="KW-0813">Transport</keyword>
<feature type="domain" description="SEC7" evidence="5">
    <location>
        <begin position="479"/>
        <end position="644"/>
    </location>
</feature>
<dbReference type="GO" id="GO:0005793">
    <property type="term" value="C:endoplasmic reticulum-Golgi intermediate compartment"/>
    <property type="evidence" value="ECO:0007669"/>
    <property type="project" value="UniProtKB-SubCell"/>
</dbReference>
<dbReference type="AlphaFoldDB" id="A0A7E5X1C0"/>
<dbReference type="PANTHER" id="PTHR10663:SF388">
    <property type="entry name" value="GOLGI-SPECIFIC BREFELDIN A-RESISTANCE GUANINE NUCLEOTIDE EXCHANGE FACTOR 1"/>
    <property type="match status" value="1"/>
</dbReference>
<dbReference type="KEGG" id="tnl:113508197"/>
<dbReference type="PANTHER" id="PTHR10663">
    <property type="entry name" value="GUANYL-NUCLEOTIDE EXCHANGE FACTOR"/>
    <property type="match status" value="1"/>
</dbReference>
<dbReference type="InParanoid" id="A0A7E5X1C0"/>
<dbReference type="Pfam" id="PF01369">
    <property type="entry name" value="Sec7"/>
    <property type="match status" value="3"/>
</dbReference>
<reference evidence="7" key="1">
    <citation type="submission" date="2025-08" db="UniProtKB">
        <authorList>
            <consortium name="RefSeq"/>
        </authorList>
    </citation>
    <scope>IDENTIFICATION</scope>
</reference>
<comment type="subcellular location">
    <subcellularLocation>
        <location evidence="2">Endoplasmic reticulum-Golgi intermediate compartment</location>
    </subcellularLocation>
    <subcellularLocation>
        <location evidence="1">Golgi apparatus</location>
        <location evidence="1">cis-Golgi network</location>
    </subcellularLocation>
</comment>
<evidence type="ECO:0000256" key="4">
    <source>
        <dbReference type="ARBA" id="ARBA00023034"/>
    </source>
</evidence>
<dbReference type="Gene3D" id="1.10.1000.11">
    <property type="entry name" value="Arf Nucleotide-binding Site Opener,domain 2"/>
    <property type="match status" value="3"/>
</dbReference>
<dbReference type="FunFam" id="1.10.1000.11:FF:000007">
    <property type="entry name" value="Golgi-specific brefeldin A-resistance guanine nucleotide exchange factor 1"/>
    <property type="match status" value="2"/>
</dbReference>
<evidence type="ECO:0000256" key="3">
    <source>
        <dbReference type="ARBA" id="ARBA00022448"/>
    </source>
</evidence>
<feature type="domain" description="SEC7" evidence="5">
    <location>
        <begin position="2"/>
        <end position="182"/>
    </location>
</feature>
<keyword evidence="4" id="KW-0333">Golgi apparatus</keyword>
<dbReference type="InterPro" id="IPR000904">
    <property type="entry name" value="Sec7_dom"/>
</dbReference>
<dbReference type="RefSeq" id="XP_026746955.1">
    <property type="nucleotide sequence ID" value="XM_026891154.1"/>
</dbReference>
<dbReference type="CDD" id="cd00171">
    <property type="entry name" value="Sec7"/>
    <property type="match status" value="3"/>
</dbReference>
<dbReference type="GO" id="GO:0005794">
    <property type="term" value="C:Golgi apparatus"/>
    <property type="evidence" value="ECO:0007669"/>
    <property type="project" value="UniProtKB-SubCell"/>
</dbReference>
<sequence>MFNQKPERGIEFLQEHGVLTTPLDPHEVAIFLRENPDLDKKMIREYICKRSSRGEDEDGGPSVLGAFADIFDYAGLRIDQALRLYLETFRLPGEAPLNFLVMERFAERWHSTNGDPSANTDAAFRLVYSVIMLNMDQHNHNAKKLNVPMTVEDFVKNLRGLNGSEDFDQIMLEAIFHSIKNEEMVMPAERTGLVREAYLWRVLQRRGAGNGTRYRAVPAHHQHHARLLTVACPPTWVTQGTEMFNQKPERGIEFLQEHGVLTTPLDPHEVAIFLRENPDLDKKMIREYICKRSSRGEDEDGGPSVLGAFADIFDYAGLRIDQALRLYLETFRLPGEAPLNFLVMERFAERWHSTNGDPSANTDAAFRLVYSVIMLNMDQHNHNAKKLNVPMTVEDFVKNLRGLNGSEDFDQIMLEAIFHSIKNEEMVMPAERTGLVREAYLWRVLQRRGAGNGTRYRAVPAHHQHHARLLTVACPPTWVTQGTEMFNQKPERGIEFLQEHGVLTTPLDPHEVAIFLRENPDLDKKMIREYICKRSSRGEDEDGGPSVLGAFADIFDYAGLRIDQALRLYLETFRLPGEAPLNFLVMERFAERWHSTNGDPSANTDAAFRLVYSVIMLNMDQHNHNAKKLNVPMTVETLSRTSGG</sequence>
<dbReference type="GO" id="GO:0032012">
    <property type="term" value="P:regulation of ARF protein signal transduction"/>
    <property type="evidence" value="ECO:0007669"/>
    <property type="project" value="InterPro"/>
</dbReference>
<dbReference type="GO" id="GO:0016197">
    <property type="term" value="P:endosomal transport"/>
    <property type="evidence" value="ECO:0007669"/>
    <property type="project" value="UniProtKB-ARBA"/>
</dbReference>
<proteinExistence type="predicted"/>
<dbReference type="InterPro" id="IPR035999">
    <property type="entry name" value="Sec7_dom_sf"/>
</dbReference>
<dbReference type="SMART" id="SM00222">
    <property type="entry name" value="Sec7"/>
    <property type="match status" value="3"/>
</dbReference>
<dbReference type="SUPFAM" id="SSF48425">
    <property type="entry name" value="Sec7 domain"/>
    <property type="match status" value="3"/>
</dbReference>